<comment type="caution">
    <text evidence="6">The sequence shown here is derived from an EMBL/GenBank/DDBJ whole genome shotgun (WGS) entry which is preliminary data.</text>
</comment>
<sequence length="228" mass="25588">MRKHITIKSFRDAVKSQDVAALEKTVTADFQIKALDNDSDLFTFVITNDALDRANDIVDPDGLDVTEFLRNPRVLKIHNDGEWPIGRCVELKRVDNGWQGTVEFCPADYPVVGPDAEFCRRALKDGFISAVSIGFRPLNYSINDAGGMTITESELLEFSIVPIPCNQEALLVNVKEKQEDDAADNKDSNNPDTGSNKASDILPEQKKKINRKRLQREIDLVKIKSRLK</sequence>
<dbReference type="InterPro" id="IPR054613">
    <property type="entry name" value="Peptidase_S78_dom"/>
</dbReference>
<accession>A0A149TLR9</accession>
<proteinExistence type="predicted"/>
<evidence type="ECO:0000259" key="5">
    <source>
        <dbReference type="Pfam" id="PF04586"/>
    </source>
</evidence>
<keyword evidence="1" id="KW-1188">Viral release from host cell</keyword>
<dbReference type="Pfam" id="PF04586">
    <property type="entry name" value="Peptidase_S78"/>
    <property type="match status" value="1"/>
</dbReference>
<name>A0A149TLR9_9PROT</name>
<evidence type="ECO:0000256" key="1">
    <source>
        <dbReference type="ARBA" id="ARBA00022612"/>
    </source>
</evidence>
<gene>
    <name evidence="6" type="ORF">AD945_03675</name>
</gene>
<protein>
    <recommendedName>
        <fullName evidence="5">Prohead serine protease domain-containing protein</fullName>
    </recommendedName>
</protein>
<dbReference type="GO" id="GO:0006508">
    <property type="term" value="P:proteolysis"/>
    <property type="evidence" value="ECO:0007669"/>
    <property type="project" value="UniProtKB-KW"/>
</dbReference>
<feature type="domain" description="Prohead serine protease" evidence="5">
    <location>
        <begin position="84"/>
        <end position="172"/>
    </location>
</feature>
<evidence type="ECO:0000256" key="2">
    <source>
        <dbReference type="ARBA" id="ARBA00022670"/>
    </source>
</evidence>
<dbReference type="PATRIC" id="fig|318683.6.peg.3234"/>
<feature type="region of interest" description="Disordered" evidence="4">
    <location>
        <begin position="177"/>
        <end position="210"/>
    </location>
</feature>
<keyword evidence="3" id="KW-0378">Hydrolase</keyword>
<dbReference type="GO" id="GO:0008233">
    <property type="term" value="F:peptidase activity"/>
    <property type="evidence" value="ECO:0007669"/>
    <property type="project" value="UniProtKB-KW"/>
</dbReference>
<dbReference type="EMBL" id="LHZR01000091">
    <property type="protein sequence ID" value="KXV49738.1"/>
    <property type="molecule type" value="Genomic_DNA"/>
</dbReference>
<dbReference type="OrthoDB" id="360430at2"/>
<organism evidence="6 7">
    <name type="scientific">Gluconobacter albidus</name>
    <dbReference type="NCBI Taxonomy" id="318683"/>
    <lineage>
        <taxon>Bacteria</taxon>
        <taxon>Pseudomonadati</taxon>
        <taxon>Pseudomonadota</taxon>
        <taxon>Alphaproteobacteria</taxon>
        <taxon>Acetobacterales</taxon>
        <taxon>Acetobacteraceae</taxon>
        <taxon>Gluconobacter</taxon>
    </lineage>
</organism>
<keyword evidence="2" id="KW-0645">Protease</keyword>
<feature type="compositionally biased region" description="Basic and acidic residues" evidence="4">
    <location>
        <begin position="177"/>
        <end position="189"/>
    </location>
</feature>
<evidence type="ECO:0000256" key="3">
    <source>
        <dbReference type="ARBA" id="ARBA00022801"/>
    </source>
</evidence>
<dbReference type="AlphaFoldDB" id="A0A149TLR9"/>
<dbReference type="Proteomes" id="UP000075636">
    <property type="component" value="Unassembled WGS sequence"/>
</dbReference>
<dbReference type="RefSeq" id="WP_062106585.1">
    <property type="nucleotide sequence ID" value="NZ_LHZR01000091.1"/>
</dbReference>
<evidence type="ECO:0000256" key="4">
    <source>
        <dbReference type="SAM" id="MobiDB-lite"/>
    </source>
</evidence>
<evidence type="ECO:0000313" key="6">
    <source>
        <dbReference type="EMBL" id="KXV49738.1"/>
    </source>
</evidence>
<reference evidence="6 7" key="1">
    <citation type="submission" date="2015-06" db="EMBL/GenBank/DDBJ databases">
        <title>Improved classification and identification of acetic acid bacteria using matrix-assisted laser desorption/ionization time-of-flight mass spectrometry; Gluconobacter nephelii and Gluconobacter uchimurae are later heterotypic synonyms of Gluconobacter japonicus and Gluconobacter oxydans, respectively.</title>
        <authorList>
            <person name="Li L."/>
            <person name="Cleenwerck I."/>
            <person name="De Vuyst L."/>
            <person name="Vandamme P."/>
        </authorList>
    </citation>
    <scope>NUCLEOTIDE SEQUENCE [LARGE SCALE GENOMIC DNA]</scope>
    <source>
        <strain evidence="6 7">LMG 1768</strain>
    </source>
</reference>
<evidence type="ECO:0000313" key="7">
    <source>
        <dbReference type="Proteomes" id="UP000075636"/>
    </source>
</evidence>